<name>A0A074ZK23_OPIVI</name>
<dbReference type="AlphaFoldDB" id="A0A074ZK23"/>
<evidence type="ECO:0000313" key="1">
    <source>
        <dbReference type="EMBL" id="KER23690.1"/>
    </source>
</evidence>
<accession>A0A074ZK23</accession>
<reference evidence="1 2" key="1">
    <citation type="submission" date="2013-11" db="EMBL/GenBank/DDBJ databases">
        <title>Opisthorchis viverrini - life in the bile duct.</title>
        <authorList>
            <person name="Young N.D."/>
            <person name="Nagarajan N."/>
            <person name="Lin S.J."/>
            <person name="Korhonen P.K."/>
            <person name="Jex A.R."/>
            <person name="Hall R.S."/>
            <person name="Safavi-Hemami H."/>
            <person name="Kaewkong W."/>
            <person name="Bertrand D."/>
            <person name="Gao S."/>
            <person name="Seet Q."/>
            <person name="Wongkham S."/>
            <person name="Teh B.T."/>
            <person name="Wongkham C."/>
            <person name="Intapan P.M."/>
            <person name="Maleewong W."/>
            <person name="Yang X."/>
            <person name="Hu M."/>
            <person name="Wang Z."/>
            <person name="Hofmann A."/>
            <person name="Sternberg P.W."/>
            <person name="Tan P."/>
            <person name="Wang J."/>
            <person name="Gasser R.B."/>
        </authorList>
    </citation>
    <scope>NUCLEOTIDE SEQUENCE [LARGE SCALE GENOMIC DNA]</scope>
</reference>
<dbReference type="EMBL" id="KL596840">
    <property type="protein sequence ID" value="KER23690.1"/>
    <property type="molecule type" value="Genomic_DNA"/>
</dbReference>
<dbReference type="OrthoDB" id="10071111at2759"/>
<protein>
    <recommendedName>
        <fullName evidence="3">C2H2-type domain-containing protein</fullName>
    </recommendedName>
</protein>
<sequence length="147" mass="16811">MSIQKCWKGLPLRQRARWPKWLKREFTDYRVRGSNLTSAFRLPLTMFGRPGSIPALVQPSGGMACKFCWKPFASHAAHDSHRSRQNNHQRCTRSTNAQNEIRNSCTALRIYSVSGYYFLEFLTRSGAPLATGIWPILGHDWLLGPDC</sequence>
<evidence type="ECO:0008006" key="3">
    <source>
        <dbReference type="Google" id="ProtNLM"/>
    </source>
</evidence>
<dbReference type="Proteomes" id="UP000054324">
    <property type="component" value="Unassembled WGS sequence"/>
</dbReference>
<gene>
    <name evidence="1" type="ORF">T265_08496</name>
</gene>
<evidence type="ECO:0000313" key="2">
    <source>
        <dbReference type="Proteomes" id="UP000054324"/>
    </source>
</evidence>
<proteinExistence type="predicted"/>
<dbReference type="KEGG" id="ovi:T265_08496"/>
<dbReference type="RefSeq" id="XP_009172574.1">
    <property type="nucleotide sequence ID" value="XM_009174310.1"/>
</dbReference>
<keyword evidence="2" id="KW-1185">Reference proteome</keyword>
<dbReference type="GeneID" id="20322675"/>
<dbReference type="CTD" id="20322675"/>
<organism evidence="1 2">
    <name type="scientific">Opisthorchis viverrini</name>
    <name type="common">Southeast Asian liver fluke</name>
    <dbReference type="NCBI Taxonomy" id="6198"/>
    <lineage>
        <taxon>Eukaryota</taxon>
        <taxon>Metazoa</taxon>
        <taxon>Spiralia</taxon>
        <taxon>Lophotrochozoa</taxon>
        <taxon>Platyhelminthes</taxon>
        <taxon>Trematoda</taxon>
        <taxon>Digenea</taxon>
        <taxon>Opisthorchiida</taxon>
        <taxon>Opisthorchiata</taxon>
        <taxon>Opisthorchiidae</taxon>
        <taxon>Opisthorchis</taxon>
    </lineage>
</organism>